<dbReference type="Gene3D" id="3.60.15.10">
    <property type="entry name" value="Ribonuclease Z/Hydroxyacylglutathione hydrolase-like"/>
    <property type="match status" value="1"/>
</dbReference>
<evidence type="ECO:0000256" key="3">
    <source>
        <dbReference type="ARBA" id="ARBA00022801"/>
    </source>
</evidence>
<reference evidence="6 7" key="1">
    <citation type="journal article" date="2024" name="J Genomics">
        <title>Draft genome sequencing and assembly of Favolaschia claudopus CIRM-BRFM 2984 isolated from oak limbs.</title>
        <authorList>
            <person name="Navarro D."/>
            <person name="Drula E."/>
            <person name="Chaduli D."/>
            <person name="Cazenave R."/>
            <person name="Ahrendt S."/>
            <person name="Wang J."/>
            <person name="Lipzen A."/>
            <person name="Daum C."/>
            <person name="Barry K."/>
            <person name="Grigoriev I.V."/>
            <person name="Favel A."/>
            <person name="Rosso M.N."/>
            <person name="Martin F."/>
        </authorList>
    </citation>
    <scope>NUCLEOTIDE SEQUENCE [LARGE SCALE GENOMIC DNA]</scope>
    <source>
        <strain evidence="6 7">CIRM-BRFM 2984</strain>
    </source>
</reference>
<proteinExistence type="inferred from homology"/>
<keyword evidence="7" id="KW-1185">Reference proteome</keyword>
<evidence type="ECO:0000256" key="4">
    <source>
        <dbReference type="ARBA" id="ARBA00022833"/>
    </source>
</evidence>
<dbReference type="GO" id="GO:0046872">
    <property type="term" value="F:metal ion binding"/>
    <property type="evidence" value="ECO:0007669"/>
    <property type="project" value="UniProtKB-KW"/>
</dbReference>
<dbReference type="Pfam" id="PF00753">
    <property type="entry name" value="Lactamase_B"/>
    <property type="match status" value="1"/>
</dbReference>
<gene>
    <name evidence="6" type="ORF">R3P38DRAFT_3618192</name>
</gene>
<evidence type="ECO:0000256" key="1">
    <source>
        <dbReference type="ARBA" id="ARBA00007749"/>
    </source>
</evidence>
<keyword evidence="4" id="KW-0862">Zinc</keyword>
<accession>A0AAW0D9I8</accession>
<evidence type="ECO:0000313" key="6">
    <source>
        <dbReference type="EMBL" id="KAK7048257.1"/>
    </source>
</evidence>
<evidence type="ECO:0000259" key="5">
    <source>
        <dbReference type="SMART" id="SM00849"/>
    </source>
</evidence>
<dbReference type="InterPro" id="IPR051013">
    <property type="entry name" value="MBL_superfamily_lactonases"/>
</dbReference>
<evidence type="ECO:0000313" key="7">
    <source>
        <dbReference type="Proteomes" id="UP001362999"/>
    </source>
</evidence>
<keyword evidence="3" id="KW-0378">Hydrolase</keyword>
<dbReference type="SMART" id="SM00849">
    <property type="entry name" value="Lactamase_B"/>
    <property type="match status" value="1"/>
</dbReference>
<keyword evidence="2" id="KW-0479">Metal-binding</keyword>
<dbReference type="GO" id="GO:0016787">
    <property type="term" value="F:hydrolase activity"/>
    <property type="evidence" value="ECO:0007669"/>
    <property type="project" value="UniProtKB-KW"/>
</dbReference>
<dbReference type="CDD" id="cd07730">
    <property type="entry name" value="metallo-hydrolase-like_MBL-fold"/>
    <property type="match status" value="1"/>
</dbReference>
<dbReference type="Proteomes" id="UP001362999">
    <property type="component" value="Unassembled WGS sequence"/>
</dbReference>
<dbReference type="SUPFAM" id="SSF56281">
    <property type="entry name" value="Metallo-hydrolase/oxidoreductase"/>
    <property type="match status" value="1"/>
</dbReference>
<feature type="domain" description="Metallo-beta-lactamase" evidence="5">
    <location>
        <begin position="51"/>
        <end position="259"/>
    </location>
</feature>
<dbReference type="PANTHER" id="PTHR42978:SF5">
    <property type="entry name" value="METALLO-BETA-LACTAMASE DOMAIN-CONTAINING PROTEIN"/>
    <property type="match status" value="1"/>
</dbReference>
<dbReference type="InterPro" id="IPR001279">
    <property type="entry name" value="Metallo-B-lactamas"/>
</dbReference>
<comment type="similarity">
    <text evidence="1">Belongs to the metallo-beta-lactamase superfamily.</text>
</comment>
<comment type="caution">
    <text evidence="6">The sequence shown here is derived from an EMBL/GenBank/DDBJ whole genome shotgun (WGS) entry which is preliminary data.</text>
</comment>
<dbReference type="InterPro" id="IPR036866">
    <property type="entry name" value="RibonucZ/Hydroxyglut_hydro"/>
</dbReference>
<organism evidence="6 7">
    <name type="scientific">Favolaschia claudopus</name>
    <dbReference type="NCBI Taxonomy" id="2862362"/>
    <lineage>
        <taxon>Eukaryota</taxon>
        <taxon>Fungi</taxon>
        <taxon>Dikarya</taxon>
        <taxon>Basidiomycota</taxon>
        <taxon>Agaricomycotina</taxon>
        <taxon>Agaricomycetes</taxon>
        <taxon>Agaricomycetidae</taxon>
        <taxon>Agaricales</taxon>
        <taxon>Marasmiineae</taxon>
        <taxon>Mycenaceae</taxon>
        <taxon>Favolaschia</taxon>
    </lineage>
</organism>
<dbReference type="EMBL" id="JAWWNJ010000009">
    <property type="protein sequence ID" value="KAK7048257.1"/>
    <property type="molecule type" value="Genomic_DNA"/>
</dbReference>
<protein>
    <submittedName>
        <fullName evidence="6">Metallo-beta-lactamase superfamily protein</fullName>
    </submittedName>
</protein>
<evidence type="ECO:0000256" key="2">
    <source>
        <dbReference type="ARBA" id="ARBA00022723"/>
    </source>
</evidence>
<dbReference type="PANTHER" id="PTHR42978">
    <property type="entry name" value="QUORUM-QUENCHING LACTONASE YTNP-RELATED-RELATED"/>
    <property type="match status" value="1"/>
</dbReference>
<sequence>MTYRELGIPAADATVSVKAHNVTDDTLPDLRVSASKFWRPVLTGRENFAPPVFAFLIEHGATGRRVMFDLGMRKDPENGAPMLRGLAQTGVAIPVNRDITERLVDDGVTLDSIDSVIWSHAHLDHVGDMSKFPASTDLVVGGATSLKTGDVDPNSAFCESDIIGRNIVLLKSEEASLEIGGFKAHDFFGDGSLYLLDVPGHFPGHVCGLARVTLCTFLLLGGDACHHAGMLRPTAELHRRFPCPGELLSATRHTVSAEHFAPPGSSEFDLAARTTPMLEVAEGGVYAEPATAGESIAKLGLFDANEDIFTALAHDESLVDTIGPFPLVMNDWKEKGWKNQAMWASFDEKNRAFRYNVKE</sequence>
<dbReference type="AlphaFoldDB" id="A0AAW0D9I8"/>
<name>A0AAW0D9I8_9AGAR</name>